<proteinExistence type="predicted"/>
<comment type="caution">
    <text evidence="2">The sequence shown here is derived from an EMBL/GenBank/DDBJ whole genome shotgun (WGS) entry which is preliminary data.</text>
</comment>
<evidence type="ECO:0000313" key="2">
    <source>
        <dbReference type="EMBL" id="MEJ8542509.1"/>
    </source>
</evidence>
<dbReference type="PANTHER" id="PTHR43777:SF1">
    <property type="entry name" value="MOLYBDENUM COFACTOR CYTIDYLYLTRANSFERASE"/>
    <property type="match status" value="1"/>
</dbReference>
<dbReference type="Pfam" id="PF12804">
    <property type="entry name" value="NTP_transf_3"/>
    <property type="match status" value="1"/>
</dbReference>
<evidence type="ECO:0000259" key="1">
    <source>
        <dbReference type="Pfam" id="PF12804"/>
    </source>
</evidence>
<sequence>MELISAVVTAAGRGSRMCRDMVELGLEPVHKLLLPLDSVTVIEKTLDSVLRAGVDECIVVTGHHAGEVEAAISGMDVEIVRNDPPDVPLSASLLNGVLSASGEIILCIAGDQPAVSPGTMWRIGEHAGPETVSVLARGRSGWLDSAEGLGMPLAASSELLKRYLPMGDGNINPLLRLMVDDGIRLYGVEASDPTELVNINHYSDYLRIMDYFGVKRE</sequence>
<dbReference type="InterPro" id="IPR025877">
    <property type="entry name" value="MobA-like_NTP_Trfase"/>
</dbReference>
<dbReference type="RefSeq" id="WP_242451118.1">
    <property type="nucleotide sequence ID" value="NZ_JAXUHJ010000008.1"/>
</dbReference>
<accession>A0ABU8TTZ1</accession>
<dbReference type="Gene3D" id="3.90.550.10">
    <property type="entry name" value="Spore Coat Polysaccharide Biosynthesis Protein SpsA, Chain A"/>
    <property type="match status" value="1"/>
</dbReference>
<organism evidence="2 3">
    <name type="scientific">Methanothermobacter wolfeii</name>
    <name type="common">Methanobacterium wolfei</name>
    <dbReference type="NCBI Taxonomy" id="145261"/>
    <lineage>
        <taxon>Archaea</taxon>
        <taxon>Methanobacteriati</taxon>
        <taxon>Methanobacteriota</taxon>
        <taxon>Methanomada group</taxon>
        <taxon>Methanobacteria</taxon>
        <taxon>Methanobacteriales</taxon>
        <taxon>Methanobacteriaceae</taxon>
        <taxon>Methanothermobacter</taxon>
    </lineage>
</organism>
<dbReference type="InterPro" id="IPR029044">
    <property type="entry name" value="Nucleotide-diphossugar_trans"/>
</dbReference>
<dbReference type="PANTHER" id="PTHR43777">
    <property type="entry name" value="MOLYBDENUM COFACTOR CYTIDYLYLTRANSFERASE"/>
    <property type="match status" value="1"/>
</dbReference>
<dbReference type="SUPFAM" id="SSF53448">
    <property type="entry name" value="Nucleotide-diphospho-sugar transferases"/>
    <property type="match status" value="1"/>
</dbReference>
<dbReference type="GeneID" id="43708034"/>
<evidence type="ECO:0000313" key="3">
    <source>
        <dbReference type="Proteomes" id="UP001369247"/>
    </source>
</evidence>
<dbReference type="GO" id="GO:0016740">
    <property type="term" value="F:transferase activity"/>
    <property type="evidence" value="ECO:0007669"/>
    <property type="project" value="UniProtKB-KW"/>
</dbReference>
<keyword evidence="2" id="KW-0808">Transferase</keyword>
<dbReference type="Proteomes" id="UP001369247">
    <property type="component" value="Unassembled WGS sequence"/>
</dbReference>
<dbReference type="EMBL" id="JAXUHJ010000008">
    <property type="protein sequence ID" value="MEJ8542509.1"/>
    <property type="molecule type" value="Genomic_DNA"/>
</dbReference>
<gene>
    <name evidence="2" type="ORF">U2150_03250</name>
</gene>
<name>A0ABU8TTZ1_METWO</name>
<keyword evidence="3" id="KW-1185">Reference proteome</keyword>
<feature type="domain" description="MobA-like NTP transferase" evidence="1">
    <location>
        <begin position="6"/>
        <end position="163"/>
    </location>
</feature>
<reference evidence="2 3" key="1">
    <citation type="submission" date="2023-12" db="EMBL/GenBank/DDBJ databases">
        <title>Phenotypic and Genomic Characterization of Methanothermobacter wolfeii Strain BSEL, a CO2-Capturing Archaeon with Minimal Nutrient Requirements.</title>
        <authorList>
            <person name="Ale Enriquez F."/>
            <person name="Ahring B.K."/>
        </authorList>
    </citation>
    <scope>NUCLEOTIDE SEQUENCE [LARGE SCALE GENOMIC DNA]</scope>
    <source>
        <strain evidence="2 3">BSEL-1</strain>
    </source>
</reference>
<protein>
    <submittedName>
        <fullName evidence="2">NTP transferase domain-containing protein</fullName>
    </submittedName>
</protein>